<evidence type="ECO:0000313" key="3">
    <source>
        <dbReference type="Proteomes" id="UP000019591"/>
    </source>
</evidence>
<geneLocation type="plasmid" evidence="2 3">
    <name>EAL2_808p</name>
</geneLocation>
<dbReference type="AlphaFoldDB" id="W8TKJ5"/>
<keyword evidence="1" id="KW-0812">Transmembrane</keyword>
<dbReference type="EMBL" id="CP007453">
    <property type="protein sequence ID" value="AHM58253.1"/>
    <property type="molecule type" value="Genomic_DNA"/>
</dbReference>
<evidence type="ECO:0000313" key="2">
    <source>
        <dbReference type="EMBL" id="AHM58253.1"/>
    </source>
</evidence>
<accession>W8TKJ5</accession>
<protein>
    <submittedName>
        <fullName evidence="2">Uncharacterized protein</fullName>
    </submittedName>
</protein>
<feature type="transmembrane region" description="Helical" evidence="1">
    <location>
        <begin position="20"/>
        <end position="38"/>
    </location>
</feature>
<organism evidence="2 3">
    <name type="scientific">Peptoclostridium acidaminophilum DSM 3953</name>
    <dbReference type="NCBI Taxonomy" id="1286171"/>
    <lineage>
        <taxon>Bacteria</taxon>
        <taxon>Bacillati</taxon>
        <taxon>Bacillota</taxon>
        <taxon>Clostridia</taxon>
        <taxon>Peptostreptococcales</taxon>
        <taxon>Peptoclostridiaceae</taxon>
        <taxon>Peptoclostridium</taxon>
    </lineage>
</organism>
<dbReference type="PATRIC" id="fig|1286171.3.peg.2938"/>
<sequence>MRGSKVMTTTEVLLRVALKMAWFIVPMLAFVGIALPILEREL</sequence>
<proteinExistence type="predicted"/>
<name>W8TKJ5_PEPAC</name>
<evidence type="ECO:0000256" key="1">
    <source>
        <dbReference type="SAM" id="Phobius"/>
    </source>
</evidence>
<keyword evidence="1" id="KW-0472">Membrane</keyword>
<keyword evidence="2" id="KW-0614">Plasmid</keyword>
<keyword evidence="1" id="KW-1133">Transmembrane helix</keyword>
<keyword evidence="3" id="KW-1185">Reference proteome</keyword>
<dbReference type="KEGG" id="eac:EAL2_808p07500"/>
<dbReference type="HOGENOM" id="CLU_3251631_0_0_9"/>
<dbReference type="Proteomes" id="UP000019591">
    <property type="component" value="Plasmid EAL2_808p"/>
</dbReference>
<reference evidence="2 3" key="1">
    <citation type="journal article" date="2014" name="Genome Announc.">
        <title>Complete Genome Sequence of Amino Acid-Utilizing Eubacterium acidaminophilum al-2 (DSM 3953).</title>
        <authorList>
            <person name="Poehlein A."/>
            <person name="Andreesen J.R."/>
            <person name="Daniel R."/>
        </authorList>
    </citation>
    <scope>NUCLEOTIDE SEQUENCE [LARGE SCALE GENOMIC DNA]</scope>
    <source>
        <strain evidence="2 3">DSM 3953</strain>
        <plasmid evidence="3">Plasmid EAL2_808p</plasmid>
    </source>
</reference>
<gene>
    <name evidence="2" type="ORF">EAL2_808p07500</name>
</gene>